<keyword evidence="1" id="KW-0677">Repeat</keyword>
<dbReference type="GO" id="GO:0003723">
    <property type="term" value="F:RNA binding"/>
    <property type="evidence" value="ECO:0007669"/>
    <property type="project" value="InterPro"/>
</dbReference>
<gene>
    <name evidence="3" type="ORF">GIB67_039095</name>
</gene>
<protein>
    <recommendedName>
        <fullName evidence="5">Pentatricopeptide repeat-containing protein</fullName>
    </recommendedName>
</protein>
<evidence type="ECO:0000313" key="3">
    <source>
        <dbReference type="EMBL" id="KAF6143312.1"/>
    </source>
</evidence>
<evidence type="ECO:0000256" key="2">
    <source>
        <dbReference type="PROSITE-ProRule" id="PRU00708"/>
    </source>
</evidence>
<dbReference type="EMBL" id="JACGCM010002208">
    <property type="protein sequence ID" value="KAF6143312.1"/>
    <property type="molecule type" value="Genomic_DNA"/>
</dbReference>
<dbReference type="PROSITE" id="PS51375">
    <property type="entry name" value="PPR"/>
    <property type="match status" value="1"/>
</dbReference>
<dbReference type="OrthoDB" id="185373at2759"/>
<name>A0A7J7LL88_9MAGN</name>
<dbReference type="InterPro" id="IPR011990">
    <property type="entry name" value="TPR-like_helical_dom_sf"/>
</dbReference>
<comment type="caution">
    <text evidence="3">The sequence shown here is derived from an EMBL/GenBank/DDBJ whole genome shotgun (WGS) entry which is preliminary data.</text>
</comment>
<keyword evidence="4" id="KW-1185">Reference proteome</keyword>
<dbReference type="Pfam" id="PF13041">
    <property type="entry name" value="PPR_2"/>
    <property type="match status" value="1"/>
</dbReference>
<dbReference type="AlphaFoldDB" id="A0A7J7LL88"/>
<dbReference type="PANTHER" id="PTHR47926">
    <property type="entry name" value="PENTATRICOPEPTIDE REPEAT-CONTAINING PROTEIN"/>
    <property type="match status" value="1"/>
</dbReference>
<dbReference type="InterPro" id="IPR046960">
    <property type="entry name" value="PPR_At4g14850-like_plant"/>
</dbReference>
<organism evidence="3 4">
    <name type="scientific">Kingdonia uniflora</name>
    <dbReference type="NCBI Taxonomy" id="39325"/>
    <lineage>
        <taxon>Eukaryota</taxon>
        <taxon>Viridiplantae</taxon>
        <taxon>Streptophyta</taxon>
        <taxon>Embryophyta</taxon>
        <taxon>Tracheophyta</taxon>
        <taxon>Spermatophyta</taxon>
        <taxon>Magnoliopsida</taxon>
        <taxon>Ranunculales</taxon>
        <taxon>Circaeasteraceae</taxon>
        <taxon>Kingdonia</taxon>
    </lineage>
</organism>
<dbReference type="FunFam" id="1.25.40.10:FF:000090">
    <property type="entry name" value="Pentatricopeptide repeat-containing protein, chloroplastic"/>
    <property type="match status" value="1"/>
</dbReference>
<dbReference type="Gene3D" id="1.25.40.10">
    <property type="entry name" value="Tetratricopeptide repeat domain"/>
    <property type="match status" value="1"/>
</dbReference>
<accession>A0A7J7LL88</accession>
<reference evidence="3 4" key="1">
    <citation type="journal article" date="2020" name="IScience">
        <title>Genome Sequencing of the Endangered Kingdonia uniflora (Circaeasteraceae, Ranunculales) Reveals Potential Mechanisms of Evolutionary Specialization.</title>
        <authorList>
            <person name="Sun Y."/>
            <person name="Deng T."/>
            <person name="Zhang A."/>
            <person name="Moore M.J."/>
            <person name="Landis J.B."/>
            <person name="Lin N."/>
            <person name="Zhang H."/>
            <person name="Zhang X."/>
            <person name="Huang J."/>
            <person name="Zhang X."/>
            <person name="Sun H."/>
            <person name="Wang H."/>
        </authorList>
    </citation>
    <scope>NUCLEOTIDE SEQUENCE [LARGE SCALE GENOMIC DNA]</scope>
    <source>
        <strain evidence="3">TB1705</strain>
        <tissue evidence="3">Leaf</tissue>
    </source>
</reference>
<dbReference type="PANTHER" id="PTHR47926:SF496">
    <property type="entry name" value="PENTACOTRIPEPTIDE-REPEAT REGION OF PRORP DOMAIN-CONTAINING PROTEIN"/>
    <property type="match status" value="1"/>
</dbReference>
<feature type="repeat" description="PPR" evidence="2">
    <location>
        <begin position="57"/>
        <end position="91"/>
    </location>
</feature>
<dbReference type="NCBIfam" id="TIGR00756">
    <property type="entry name" value="PPR"/>
    <property type="match status" value="1"/>
</dbReference>
<sequence length="450" mass="51414">MTAKLTKLKIGKQLPAHIVKVGLDSYPSVGSPLVEMYPKCGNVKESQEVFDTIEQPDLVTWTPMIVGYAQHGKGSKALRVYDLMREKRIKPDLVTFVGVLSVCSHNGMVEEGYFHLNSMTQDYGINPGLRHYACMVDLLGWSGRLKEAETFINNMPIQPDALVWRTLLSACKVHGDVELGKLAAKRVHELEPSVSGTLRACTAVGWMDSPKSRNLDELQCRGSLDKGTPIIAALYRGLDEVSVLRDGMVKKLITGFYAVLEFWFFEYYRVGIYLVKVYNFNHIYPCISGWRDERASTGSEIYHSFAVIRDMIEWKDKTNIDWQPWHKSRQLIHQEVRVASALSFQRAPLVDPSGSVPYGHGTLWYLGDRCMRQMTGRDSVPYSPLQEIMEFPRYDRELYQSLKDVDFYDGRDYLVFDVDCMTFWCAVNPNPKIGCSLVKRAEIFRSWDVI</sequence>
<evidence type="ECO:0000313" key="4">
    <source>
        <dbReference type="Proteomes" id="UP000541444"/>
    </source>
</evidence>
<dbReference type="GO" id="GO:0009451">
    <property type="term" value="P:RNA modification"/>
    <property type="evidence" value="ECO:0007669"/>
    <property type="project" value="InterPro"/>
</dbReference>
<dbReference type="InterPro" id="IPR002885">
    <property type="entry name" value="PPR_rpt"/>
</dbReference>
<evidence type="ECO:0000256" key="1">
    <source>
        <dbReference type="ARBA" id="ARBA00022737"/>
    </source>
</evidence>
<proteinExistence type="predicted"/>
<evidence type="ECO:0008006" key="5">
    <source>
        <dbReference type="Google" id="ProtNLM"/>
    </source>
</evidence>
<dbReference type="Proteomes" id="UP000541444">
    <property type="component" value="Unassembled WGS sequence"/>
</dbReference>